<protein>
    <recommendedName>
        <fullName evidence="1">Helicase/UvrB N-terminal domain-containing protein</fullName>
    </recommendedName>
</protein>
<dbReference type="STRING" id="29557.MGALLINA_02930"/>
<comment type="caution">
    <text evidence="2">The sequence shown here is derived from an EMBL/GenBank/DDBJ whole genome shotgun (WGS) entry which is preliminary data.</text>
</comment>
<evidence type="ECO:0000259" key="1">
    <source>
        <dbReference type="Pfam" id="PF04851"/>
    </source>
</evidence>
<dbReference type="InterPro" id="IPR050742">
    <property type="entry name" value="Helicase_Restrict-Modif_Enz"/>
</dbReference>
<gene>
    <name evidence="2" type="ORF">MGALLINA_02930</name>
</gene>
<dbReference type="PATRIC" id="fig|29557.3.peg.276"/>
<dbReference type="PANTHER" id="PTHR47396:SF1">
    <property type="entry name" value="ATP-DEPENDENT HELICASE IRC3-RELATED"/>
    <property type="match status" value="1"/>
</dbReference>
<dbReference type="AlphaFoldDB" id="A0A168RGE7"/>
<dbReference type="GO" id="GO:0005829">
    <property type="term" value="C:cytosol"/>
    <property type="evidence" value="ECO:0007669"/>
    <property type="project" value="TreeGrafter"/>
</dbReference>
<name>A0A168RGE7_9BACT</name>
<dbReference type="Gene3D" id="3.40.50.300">
    <property type="entry name" value="P-loop containing nucleotide triphosphate hydrolases"/>
    <property type="match status" value="1"/>
</dbReference>
<proteinExistence type="predicted"/>
<sequence>MKLTTTQKSAVDQLVDIYINKNINTREIVEFKAPTGSGKTFMMANVIDQINKFSIKNNHPVVFLIATLSSSELPKQMESNLNEYRYFLPDLPEVIRKESPSSTETKTDSDFSIKAETNKVYIFGASSFGKKRIYTERGIYSAFLKEIKDNNWDIIYIRDEAHYGGDALSKRASGTKYLDIDNKNSENILNSNTVNSSVKFEFLTQKTADYIIKMTATPNGMHNQVVIEEADLEKDNIKLLKNKLKLNDGIAEQENLELIDDNALLEIACKKFLDIKHAYSDSENEKSLIGINPAMLIQIEDKYSGKKEIFNSKIQNIKNILNKYNLSWVTYFSDDKSESNLRGKVDLRSISDNLSPIDVVIFKIGPATGWNIPRACMLVQLRDVSSKNLNTQVIGRIKRNPNPEYKAIEEDEIENDKNSIRWNYYIYSNSIKPAESIRINMKLSPNFETEKFITGRIDKRILKKSILSKEYSEKAFELVSKVKVKSAYENFKQQYQKYGFITPDEERITDFKGTTKRKISRELKNSIDLQIYNEEQFDINKNLINKKILENIYQNISWDFAISKQMFYFIFFKIYLHQLKEERQRQIKLVKSQNNEQEYVLSNYKTLPFNNDFMLKIEASNKLRIDSEERYKYAYYNPIKKYEHLHFFDSKTEHAIFQSFLEFVKNSDKVKKITVWTKNPVHKGLDFEYYDVDLNITNSYPDMAIKYKNHLGENNITIEIKNATNDYDKEKTQKILESYHEYISEIKKLNGLKLLDNSAVHATLMICRYNYETGEKVFSGASTNEKLNEALKHGEISEFREIFEFLDA</sequence>
<dbReference type="PANTHER" id="PTHR47396">
    <property type="entry name" value="TYPE I RESTRICTION ENZYME ECOKI R PROTEIN"/>
    <property type="match status" value="1"/>
</dbReference>
<dbReference type="GO" id="GO:0005524">
    <property type="term" value="F:ATP binding"/>
    <property type="evidence" value="ECO:0007669"/>
    <property type="project" value="InterPro"/>
</dbReference>
<dbReference type="Pfam" id="PF04851">
    <property type="entry name" value="ResIII"/>
    <property type="match status" value="1"/>
</dbReference>
<accession>A0A168RGE7</accession>
<evidence type="ECO:0000313" key="2">
    <source>
        <dbReference type="EMBL" id="OAB48961.1"/>
    </source>
</evidence>
<dbReference type="OrthoDB" id="9804145at2"/>
<dbReference type="GO" id="GO:0003677">
    <property type="term" value="F:DNA binding"/>
    <property type="evidence" value="ECO:0007669"/>
    <property type="project" value="InterPro"/>
</dbReference>
<dbReference type="SUPFAM" id="SSF52540">
    <property type="entry name" value="P-loop containing nucleoside triphosphate hydrolases"/>
    <property type="match status" value="2"/>
</dbReference>
<dbReference type="InterPro" id="IPR006935">
    <property type="entry name" value="Helicase/UvrB_N"/>
</dbReference>
<evidence type="ECO:0000313" key="3">
    <source>
        <dbReference type="Proteomes" id="UP000076983"/>
    </source>
</evidence>
<dbReference type="Proteomes" id="UP000076983">
    <property type="component" value="Unassembled WGS sequence"/>
</dbReference>
<dbReference type="RefSeq" id="WP_063626086.1">
    <property type="nucleotide sequence ID" value="NZ_LVLH01000028.1"/>
</dbReference>
<dbReference type="InterPro" id="IPR027417">
    <property type="entry name" value="P-loop_NTPase"/>
</dbReference>
<dbReference type="EMBL" id="LVLH01000028">
    <property type="protein sequence ID" value="OAB48961.1"/>
    <property type="molecule type" value="Genomic_DNA"/>
</dbReference>
<feature type="domain" description="Helicase/UvrB N-terminal" evidence="1">
    <location>
        <begin position="1"/>
        <end position="219"/>
    </location>
</feature>
<organism evidence="2 3">
    <name type="scientific">Mycoplasmopsis gallinarum</name>
    <dbReference type="NCBI Taxonomy" id="29557"/>
    <lineage>
        <taxon>Bacteria</taxon>
        <taxon>Bacillati</taxon>
        <taxon>Mycoplasmatota</taxon>
        <taxon>Mycoplasmoidales</taxon>
        <taxon>Metamycoplasmataceae</taxon>
        <taxon>Mycoplasmopsis</taxon>
    </lineage>
</organism>
<dbReference type="GO" id="GO:0016787">
    <property type="term" value="F:hydrolase activity"/>
    <property type="evidence" value="ECO:0007669"/>
    <property type="project" value="InterPro"/>
</dbReference>
<reference evidence="2 3" key="1">
    <citation type="submission" date="2016-03" db="EMBL/GenBank/DDBJ databases">
        <title>Genome sequence of Mycoplasma gallinarum strain Mgn_IPT.</title>
        <authorList>
            <person name="Yacoub E."/>
            <person name="Sirand-Pugnet P."/>
            <person name="Barre A."/>
            <person name="Maurier F."/>
            <person name="Blanchard A."/>
            <person name="Ben Abdelmoumen B.M."/>
        </authorList>
    </citation>
    <scope>NUCLEOTIDE SEQUENCE [LARGE SCALE GENOMIC DNA]</scope>
    <source>
        <strain evidence="2 3">Mgn_IPT</strain>
    </source>
</reference>
<dbReference type="REBASE" id="159052">
    <property type="entry name" value="MgaIPTORF2920P"/>
</dbReference>
<keyword evidence="3" id="KW-1185">Reference proteome</keyword>